<name>A0A914NHK5_MELIC</name>
<dbReference type="InterPro" id="IPR006607">
    <property type="entry name" value="DM15"/>
</dbReference>
<keyword evidence="1" id="KW-1185">Reference proteome</keyword>
<dbReference type="WBParaSite" id="Minc3s06552g39984">
    <property type="protein sequence ID" value="Minc3s06552g39984"/>
    <property type="gene ID" value="Minc3s06552g39984"/>
</dbReference>
<evidence type="ECO:0000313" key="1">
    <source>
        <dbReference type="Proteomes" id="UP000887563"/>
    </source>
</evidence>
<accession>A0A914NHK5</accession>
<dbReference type="GO" id="GO:0048255">
    <property type="term" value="P:mRNA stabilization"/>
    <property type="evidence" value="ECO:0007669"/>
    <property type="project" value="InterPro"/>
</dbReference>
<proteinExistence type="predicted"/>
<sequence>MNTLYRFWTHFLRENFNRSMYNEFRKFALDDAEHGVRYGIEALFRFYSYGLEKKDASTTL</sequence>
<dbReference type="SMART" id="SM00684">
    <property type="entry name" value="DM15"/>
    <property type="match status" value="1"/>
</dbReference>
<dbReference type="Pfam" id="PF21071">
    <property type="entry name" value="LARP1_HEAT"/>
    <property type="match status" value="1"/>
</dbReference>
<protein>
    <submittedName>
        <fullName evidence="2">Uncharacterized protein</fullName>
    </submittedName>
</protein>
<dbReference type="GO" id="GO:0000339">
    <property type="term" value="F:RNA cap binding"/>
    <property type="evidence" value="ECO:0007669"/>
    <property type="project" value="InterPro"/>
</dbReference>
<dbReference type="AlphaFoldDB" id="A0A914NHK5"/>
<dbReference type="Proteomes" id="UP000887563">
    <property type="component" value="Unplaced"/>
</dbReference>
<organism evidence="1 2">
    <name type="scientific">Meloidogyne incognita</name>
    <name type="common">Southern root-knot nematode worm</name>
    <name type="synonym">Oxyuris incognita</name>
    <dbReference type="NCBI Taxonomy" id="6306"/>
    <lineage>
        <taxon>Eukaryota</taxon>
        <taxon>Metazoa</taxon>
        <taxon>Ecdysozoa</taxon>
        <taxon>Nematoda</taxon>
        <taxon>Chromadorea</taxon>
        <taxon>Rhabditida</taxon>
        <taxon>Tylenchina</taxon>
        <taxon>Tylenchomorpha</taxon>
        <taxon>Tylenchoidea</taxon>
        <taxon>Meloidogynidae</taxon>
        <taxon>Meloidogyninae</taxon>
        <taxon>Meloidogyne</taxon>
        <taxon>Meloidogyne incognita group</taxon>
    </lineage>
</organism>
<reference evidence="2" key="1">
    <citation type="submission" date="2022-11" db="UniProtKB">
        <authorList>
            <consortium name="WormBaseParasite"/>
        </authorList>
    </citation>
    <scope>IDENTIFICATION</scope>
</reference>
<evidence type="ECO:0000313" key="2">
    <source>
        <dbReference type="WBParaSite" id="Minc3s06552g39984"/>
    </source>
</evidence>